<name>A0AAE0MEZ0_9PEZI</name>
<dbReference type="EMBL" id="JAUEDM010000001">
    <property type="protein sequence ID" value="KAK3329987.1"/>
    <property type="molecule type" value="Genomic_DNA"/>
</dbReference>
<dbReference type="InterPro" id="IPR027417">
    <property type="entry name" value="P-loop_NTPase"/>
</dbReference>
<dbReference type="Gene3D" id="3.40.50.300">
    <property type="entry name" value="P-loop containing nucleotide triphosphate hydrolases"/>
    <property type="match status" value="1"/>
</dbReference>
<keyword evidence="3" id="KW-1185">Reference proteome</keyword>
<sequence>MGSDDCSCGQKPVTVVLVGCTQHGKSSIIRSLLDYAGRNVDGDAVKTGSYGNASTTKECHSFPIVIKILNHKLVDMDGNVLIVNSAEDVDEVESMGDVNFDSDEDEDGGNDDPACKHISTESGRHIHLRIIDTPGLDDTENPTSTDAETDFGVDVPMRVEDEKHKMAILRAITAEGAINSVCFVISTEHQLGQTVPELLREYKNLFNSSGLGDNYHFVHTKVNPGDMWDKMKSRPGPVNRVMSTWTATHHFINNLPVDPLSEYLSQRAIANLLTALAEDNVQTVNWLRYPKTGAHRFIESHLRGALEIDEAYYKKRAKDFATRLDEAETTKKGLEARVARERDSWSSLVTAIKDLDTCDLVSLKPAMTLYHPDEWFVRSRLTFDISTDFPVRDIKKESKWPSLSSWQGSSDIYWTGKCRWCQDLVANKRNDSIQGTVELFGWKKEIEAGRIKRLTTEKDEAWEEYQNTTKELAKTQAEILEATEGKTSSEAEIAKTASQKAILRQDHIACDVIRDKGQYLATTSLISYAFGLGITRNKLYRFQLPKPIGTDSVYQAKVKYRAKREAFSSMLKTCETMVQSLRERGQMIAEIGRALDETQATMQRSTVAAKRKAQGLDEWSSVVSDTAKGVDQVVVDRALRILSDEFTPVLERGRETLVETISQHVFALKEKIAFTKEAAKKVSEIQEKHKRDVERWQAKMLDIKASEMAAKAMLDVAIDRDKSISGRFAALKRGIDAHGPGSEKIWDGLFRELKECYNNNPKHWNLFLEEI</sequence>
<keyword evidence="1" id="KW-0175">Coiled coil</keyword>
<evidence type="ECO:0000256" key="1">
    <source>
        <dbReference type="SAM" id="Coils"/>
    </source>
</evidence>
<feature type="coiled-coil region" evidence="1">
    <location>
        <begin position="317"/>
        <end position="344"/>
    </location>
</feature>
<dbReference type="Proteomes" id="UP001283341">
    <property type="component" value="Unassembled WGS sequence"/>
</dbReference>
<gene>
    <name evidence="2" type="ORF">B0H66DRAFT_597542</name>
</gene>
<reference evidence="2" key="1">
    <citation type="journal article" date="2023" name="Mol. Phylogenet. Evol.">
        <title>Genome-scale phylogeny and comparative genomics of the fungal order Sordariales.</title>
        <authorList>
            <person name="Hensen N."/>
            <person name="Bonometti L."/>
            <person name="Westerberg I."/>
            <person name="Brannstrom I.O."/>
            <person name="Guillou S."/>
            <person name="Cros-Aarteil S."/>
            <person name="Calhoun S."/>
            <person name="Haridas S."/>
            <person name="Kuo A."/>
            <person name="Mondo S."/>
            <person name="Pangilinan J."/>
            <person name="Riley R."/>
            <person name="LaButti K."/>
            <person name="Andreopoulos B."/>
            <person name="Lipzen A."/>
            <person name="Chen C."/>
            <person name="Yan M."/>
            <person name="Daum C."/>
            <person name="Ng V."/>
            <person name="Clum A."/>
            <person name="Steindorff A."/>
            <person name="Ohm R.A."/>
            <person name="Martin F."/>
            <person name="Silar P."/>
            <person name="Natvig D.O."/>
            <person name="Lalanne C."/>
            <person name="Gautier V."/>
            <person name="Ament-Velasquez S.L."/>
            <person name="Kruys A."/>
            <person name="Hutchinson M.I."/>
            <person name="Powell A.J."/>
            <person name="Barry K."/>
            <person name="Miller A.N."/>
            <person name="Grigoriev I.V."/>
            <person name="Debuchy R."/>
            <person name="Gladieux P."/>
            <person name="Hiltunen Thoren M."/>
            <person name="Johannesson H."/>
        </authorList>
    </citation>
    <scope>NUCLEOTIDE SEQUENCE</scope>
    <source>
        <strain evidence="2">CBS 118394</strain>
    </source>
</reference>
<evidence type="ECO:0008006" key="4">
    <source>
        <dbReference type="Google" id="ProtNLM"/>
    </source>
</evidence>
<dbReference type="AlphaFoldDB" id="A0AAE0MEZ0"/>
<reference evidence="2" key="2">
    <citation type="submission" date="2023-06" db="EMBL/GenBank/DDBJ databases">
        <authorList>
            <consortium name="Lawrence Berkeley National Laboratory"/>
            <person name="Haridas S."/>
            <person name="Hensen N."/>
            <person name="Bonometti L."/>
            <person name="Westerberg I."/>
            <person name="Brannstrom I.O."/>
            <person name="Guillou S."/>
            <person name="Cros-Aarteil S."/>
            <person name="Calhoun S."/>
            <person name="Kuo A."/>
            <person name="Mondo S."/>
            <person name="Pangilinan J."/>
            <person name="Riley R."/>
            <person name="Labutti K."/>
            <person name="Andreopoulos B."/>
            <person name="Lipzen A."/>
            <person name="Chen C."/>
            <person name="Yanf M."/>
            <person name="Daum C."/>
            <person name="Ng V."/>
            <person name="Clum A."/>
            <person name="Steindorff A."/>
            <person name="Ohm R."/>
            <person name="Martin F."/>
            <person name="Silar P."/>
            <person name="Natvig D."/>
            <person name="Lalanne C."/>
            <person name="Gautier V."/>
            <person name="Ament-Velasquez S.L."/>
            <person name="Kruys A."/>
            <person name="Hutchinson M.I."/>
            <person name="Powell A.J."/>
            <person name="Barry K."/>
            <person name="Miller A.N."/>
            <person name="Grigoriev I.V."/>
            <person name="Debuchy R."/>
            <person name="Gladieux P."/>
            <person name="Thoren M.H."/>
            <person name="Johannesson H."/>
        </authorList>
    </citation>
    <scope>NUCLEOTIDE SEQUENCE</scope>
    <source>
        <strain evidence="2">CBS 118394</strain>
    </source>
</reference>
<proteinExistence type="predicted"/>
<evidence type="ECO:0000313" key="3">
    <source>
        <dbReference type="Proteomes" id="UP001283341"/>
    </source>
</evidence>
<accession>A0AAE0MEZ0</accession>
<organism evidence="2 3">
    <name type="scientific">Apodospora peruviana</name>
    <dbReference type="NCBI Taxonomy" id="516989"/>
    <lineage>
        <taxon>Eukaryota</taxon>
        <taxon>Fungi</taxon>
        <taxon>Dikarya</taxon>
        <taxon>Ascomycota</taxon>
        <taxon>Pezizomycotina</taxon>
        <taxon>Sordariomycetes</taxon>
        <taxon>Sordariomycetidae</taxon>
        <taxon>Sordariales</taxon>
        <taxon>Lasiosphaeriaceae</taxon>
        <taxon>Apodospora</taxon>
    </lineage>
</organism>
<evidence type="ECO:0000313" key="2">
    <source>
        <dbReference type="EMBL" id="KAK3329987.1"/>
    </source>
</evidence>
<comment type="caution">
    <text evidence="2">The sequence shown here is derived from an EMBL/GenBank/DDBJ whole genome shotgun (WGS) entry which is preliminary data.</text>
</comment>
<dbReference type="SUPFAM" id="SSF52540">
    <property type="entry name" value="P-loop containing nucleoside triphosphate hydrolases"/>
    <property type="match status" value="1"/>
</dbReference>
<protein>
    <recommendedName>
        <fullName evidence="4">G domain-containing protein</fullName>
    </recommendedName>
</protein>